<dbReference type="GO" id="GO:0016567">
    <property type="term" value="P:protein ubiquitination"/>
    <property type="evidence" value="ECO:0007669"/>
    <property type="project" value="InterPro"/>
</dbReference>
<dbReference type="Gene3D" id="1.20.120.1750">
    <property type="match status" value="1"/>
</dbReference>
<sequence>MAKQCAICLSDYTSKTRKKITCQYCSAEACVSCIQTHILSLNAEPACYECKREWNTEFMNDTFGVTFRTKTLRIHRRKMLKEREQSILPSVQVFVSMKRRISEIKRALEEMQPLYTTYSRNYNKLYSLRNINREIIVPLRVKMEKGALSTEEKSSLEVAEENFKKYTLEFEMYRAQVYMPYALKYHRLSSEYTRNLYRYRTGSTEDVKKERREFIMRCPATECRGFLSTAYTCGTCSQKTCSQCREIIIDDGPDHVCKPESVESTKTIKMETQPCPKCAAPIFKIDGCDQMWCTNGDCNTAFSWTTGQIVTGRVHNPHYYEWIRRTGGGAAAREIADIPCGGIPGFPQFSQPFYSKYTLITSKTRYIMFEIHRHVVEIEQTLPSYPQQPPALMNKEINVRYLMNDVNEDEWVKSLEHSYTKFQRRREIGQILHTLVTATADILRNVHMRMMESMYQHDLPLWVESEIIPTLETLRTYTNETFQKFGKTNRCATPQLSARWQLLAARTLYKKDATFSPSFKEGQTNTVVEH</sequence>
<dbReference type="EMBL" id="MN740809">
    <property type="protein sequence ID" value="QHU12695.1"/>
    <property type="molecule type" value="Genomic_DNA"/>
</dbReference>
<accession>A0A6C0K3Q4</accession>
<name>A0A6C0K3Q4_9ZZZZ</name>
<dbReference type="SUPFAM" id="SSF57850">
    <property type="entry name" value="RING/U-box"/>
    <property type="match status" value="1"/>
</dbReference>
<reference evidence="1" key="1">
    <citation type="journal article" date="2020" name="Nature">
        <title>Giant virus diversity and host interactions through global metagenomics.</title>
        <authorList>
            <person name="Schulz F."/>
            <person name="Roux S."/>
            <person name="Paez-Espino D."/>
            <person name="Jungbluth S."/>
            <person name="Walsh D.A."/>
            <person name="Denef V.J."/>
            <person name="McMahon K.D."/>
            <person name="Konstantinidis K.T."/>
            <person name="Eloe-Fadrosh E.A."/>
            <person name="Kyrpides N.C."/>
            <person name="Woyke T."/>
        </authorList>
    </citation>
    <scope>NUCLEOTIDE SEQUENCE</scope>
    <source>
        <strain evidence="1">GVMAG-S-1101172-89</strain>
    </source>
</reference>
<dbReference type="PANTHER" id="PTHR11685">
    <property type="entry name" value="RBR FAMILY RING FINGER AND IBR DOMAIN-CONTAINING"/>
    <property type="match status" value="1"/>
</dbReference>
<organism evidence="1">
    <name type="scientific">viral metagenome</name>
    <dbReference type="NCBI Taxonomy" id="1070528"/>
    <lineage>
        <taxon>unclassified sequences</taxon>
        <taxon>metagenomes</taxon>
        <taxon>organismal metagenomes</taxon>
    </lineage>
</organism>
<protein>
    <recommendedName>
        <fullName evidence="2">RING-type domain-containing protein</fullName>
    </recommendedName>
</protein>
<dbReference type="AlphaFoldDB" id="A0A6C0K3Q4"/>
<proteinExistence type="predicted"/>
<evidence type="ECO:0008006" key="2">
    <source>
        <dbReference type="Google" id="ProtNLM"/>
    </source>
</evidence>
<dbReference type="GO" id="GO:0004842">
    <property type="term" value="F:ubiquitin-protein transferase activity"/>
    <property type="evidence" value="ECO:0007669"/>
    <property type="project" value="InterPro"/>
</dbReference>
<evidence type="ECO:0000313" key="1">
    <source>
        <dbReference type="EMBL" id="QHU12695.1"/>
    </source>
</evidence>
<dbReference type="InterPro" id="IPR031127">
    <property type="entry name" value="E3_UB_ligase_RBR"/>
</dbReference>